<dbReference type="InterPro" id="IPR036291">
    <property type="entry name" value="NAD(P)-bd_dom_sf"/>
</dbReference>
<accession>A0A8J9Z375</accession>
<evidence type="ECO:0000313" key="5">
    <source>
        <dbReference type="Proteomes" id="UP000838412"/>
    </source>
</evidence>
<sequence>MNLGGRKYKKVASAYLLCPVTFFLTQVEMEWYVVLLLVVVLLAVLQKWWTGRFGYCQSQADMRGKTVIITGANTGIGKATALELARRHARVILACRNKNKAEAARDDIIKVTGNTDVIVKEVDMSKLASVRTFAAEICKEEPQLDVLINNAGMAGPSKKTLTEDGLELTFATNHFSHFLLTNLLLDLLKKSSPSRIVNVASMAHLWGRVDFDNLCAEKWYNEGRAYCDSKLMNILFTRELNKRLAGTGVTVNALHPGTVRSELFRSTPWFVKVLFERILQPFLKTPYQGAQCSIYCAVSKEMAEVSGQYVCDCRIQDPYKPGMDDGAAKKLWEVSERLTGVTS</sequence>
<proteinExistence type="inferred from homology"/>
<feature type="transmembrane region" description="Helical" evidence="3">
    <location>
        <begin position="31"/>
        <end position="49"/>
    </location>
</feature>
<keyword evidence="3" id="KW-0812">Transmembrane</keyword>
<dbReference type="SUPFAM" id="SSF51735">
    <property type="entry name" value="NAD(P)-binding Rossmann-fold domains"/>
    <property type="match status" value="1"/>
</dbReference>
<protein>
    <submittedName>
        <fullName evidence="4">RDH14 protein</fullName>
    </submittedName>
</protein>
<keyword evidence="1" id="KW-0560">Oxidoreductase</keyword>
<organism evidence="4 5">
    <name type="scientific">Branchiostoma lanceolatum</name>
    <name type="common">Common lancelet</name>
    <name type="synonym">Amphioxus lanceolatum</name>
    <dbReference type="NCBI Taxonomy" id="7740"/>
    <lineage>
        <taxon>Eukaryota</taxon>
        <taxon>Metazoa</taxon>
        <taxon>Chordata</taxon>
        <taxon>Cephalochordata</taxon>
        <taxon>Leptocardii</taxon>
        <taxon>Amphioxiformes</taxon>
        <taxon>Branchiostomatidae</taxon>
        <taxon>Branchiostoma</taxon>
    </lineage>
</organism>
<reference evidence="4" key="1">
    <citation type="submission" date="2022-01" db="EMBL/GenBank/DDBJ databases">
        <authorList>
            <person name="Braso-Vives M."/>
        </authorList>
    </citation>
    <scope>NUCLEOTIDE SEQUENCE</scope>
</reference>
<gene>
    <name evidence="4" type="primary">RDH14</name>
    <name evidence="4" type="ORF">BLAG_LOCUS8399</name>
</gene>
<keyword evidence="5" id="KW-1185">Reference proteome</keyword>
<evidence type="ECO:0000256" key="1">
    <source>
        <dbReference type="ARBA" id="ARBA00023002"/>
    </source>
</evidence>
<dbReference type="PANTHER" id="PTHR43157">
    <property type="entry name" value="PHOSPHATIDYLINOSITOL-GLYCAN BIOSYNTHESIS CLASS F PROTEIN-RELATED"/>
    <property type="match status" value="1"/>
</dbReference>
<dbReference type="EMBL" id="OV696700">
    <property type="protein sequence ID" value="CAH1246349.1"/>
    <property type="molecule type" value="Genomic_DNA"/>
</dbReference>
<dbReference type="OrthoDB" id="191139at2759"/>
<dbReference type="GO" id="GO:0016491">
    <property type="term" value="F:oxidoreductase activity"/>
    <property type="evidence" value="ECO:0007669"/>
    <property type="project" value="UniProtKB-KW"/>
</dbReference>
<keyword evidence="3" id="KW-0472">Membrane</keyword>
<name>A0A8J9Z375_BRALA</name>
<comment type="similarity">
    <text evidence="2">Belongs to the short-chain dehydrogenases/reductases (SDR) family.</text>
</comment>
<dbReference type="PANTHER" id="PTHR43157:SF66">
    <property type="entry name" value="WW DOMAIN-CONTAINING OXIDOREDUCTASE-LIKE PROTEIN"/>
    <property type="match status" value="1"/>
</dbReference>
<evidence type="ECO:0000256" key="3">
    <source>
        <dbReference type="SAM" id="Phobius"/>
    </source>
</evidence>
<evidence type="ECO:0000313" key="4">
    <source>
        <dbReference type="EMBL" id="CAH1246349.1"/>
    </source>
</evidence>
<dbReference type="Proteomes" id="UP000838412">
    <property type="component" value="Chromosome 15"/>
</dbReference>
<dbReference type="InterPro" id="IPR002347">
    <property type="entry name" value="SDR_fam"/>
</dbReference>
<dbReference type="AlphaFoldDB" id="A0A8J9Z375"/>
<dbReference type="Pfam" id="PF00106">
    <property type="entry name" value="adh_short"/>
    <property type="match status" value="1"/>
</dbReference>
<evidence type="ECO:0000256" key="2">
    <source>
        <dbReference type="RuleBase" id="RU000363"/>
    </source>
</evidence>
<keyword evidence="3" id="KW-1133">Transmembrane helix</keyword>
<dbReference type="Gene3D" id="3.40.50.720">
    <property type="entry name" value="NAD(P)-binding Rossmann-like Domain"/>
    <property type="match status" value="1"/>
</dbReference>
<dbReference type="PRINTS" id="PR00081">
    <property type="entry name" value="GDHRDH"/>
</dbReference>
<dbReference type="PRINTS" id="PR00080">
    <property type="entry name" value="SDRFAMILY"/>
</dbReference>